<dbReference type="Proteomes" id="UP000700596">
    <property type="component" value="Unassembled WGS sequence"/>
</dbReference>
<gene>
    <name evidence="3" type="ORF">B0J11DRAFT_581654</name>
</gene>
<feature type="transmembrane region" description="Helical" evidence="1">
    <location>
        <begin position="368"/>
        <end position="389"/>
    </location>
</feature>
<keyword evidence="4" id="KW-1185">Reference proteome</keyword>
<dbReference type="AlphaFoldDB" id="A0A9P9DL31"/>
<feature type="transmembrane region" description="Helical" evidence="1">
    <location>
        <begin position="338"/>
        <end position="361"/>
    </location>
</feature>
<keyword evidence="1" id="KW-1133">Transmembrane helix</keyword>
<reference evidence="3" key="1">
    <citation type="journal article" date="2021" name="Nat. Commun.">
        <title>Genetic determinants of endophytism in the Arabidopsis root mycobiome.</title>
        <authorList>
            <person name="Mesny F."/>
            <person name="Miyauchi S."/>
            <person name="Thiergart T."/>
            <person name="Pickel B."/>
            <person name="Atanasova L."/>
            <person name="Karlsson M."/>
            <person name="Huettel B."/>
            <person name="Barry K.W."/>
            <person name="Haridas S."/>
            <person name="Chen C."/>
            <person name="Bauer D."/>
            <person name="Andreopoulos W."/>
            <person name="Pangilinan J."/>
            <person name="LaButti K."/>
            <person name="Riley R."/>
            <person name="Lipzen A."/>
            <person name="Clum A."/>
            <person name="Drula E."/>
            <person name="Henrissat B."/>
            <person name="Kohler A."/>
            <person name="Grigoriev I.V."/>
            <person name="Martin F.M."/>
            <person name="Hacquard S."/>
        </authorList>
    </citation>
    <scope>NUCLEOTIDE SEQUENCE</scope>
    <source>
        <strain evidence="3">MPI-CAGE-CH-0243</strain>
    </source>
</reference>
<dbReference type="Pfam" id="PF06985">
    <property type="entry name" value="HET"/>
    <property type="match status" value="1"/>
</dbReference>
<dbReference type="InterPro" id="IPR052895">
    <property type="entry name" value="HetReg/Transcr_Mod"/>
</dbReference>
<evidence type="ECO:0000259" key="2">
    <source>
        <dbReference type="Pfam" id="PF06985"/>
    </source>
</evidence>
<dbReference type="EMBL" id="JAGMWT010000010">
    <property type="protein sequence ID" value="KAH7120884.1"/>
    <property type="molecule type" value="Genomic_DNA"/>
</dbReference>
<keyword evidence="1" id="KW-0472">Membrane</keyword>
<proteinExistence type="predicted"/>
<dbReference type="InterPro" id="IPR010730">
    <property type="entry name" value="HET"/>
</dbReference>
<name>A0A9P9DL31_9PLEO</name>
<comment type="caution">
    <text evidence="3">The sequence shown here is derived from an EMBL/GenBank/DDBJ whole genome shotgun (WGS) entry which is preliminary data.</text>
</comment>
<accession>A0A9P9DL31</accession>
<feature type="domain" description="Heterokaryon incompatibility" evidence="2">
    <location>
        <begin position="81"/>
        <end position="255"/>
    </location>
</feature>
<dbReference type="PANTHER" id="PTHR24148:SF64">
    <property type="entry name" value="HETEROKARYON INCOMPATIBILITY DOMAIN-CONTAINING PROTEIN"/>
    <property type="match status" value="1"/>
</dbReference>
<organism evidence="3 4">
    <name type="scientific">Dendryphion nanum</name>
    <dbReference type="NCBI Taxonomy" id="256645"/>
    <lineage>
        <taxon>Eukaryota</taxon>
        <taxon>Fungi</taxon>
        <taxon>Dikarya</taxon>
        <taxon>Ascomycota</taxon>
        <taxon>Pezizomycotina</taxon>
        <taxon>Dothideomycetes</taxon>
        <taxon>Pleosporomycetidae</taxon>
        <taxon>Pleosporales</taxon>
        <taxon>Torulaceae</taxon>
        <taxon>Dendryphion</taxon>
    </lineage>
</organism>
<evidence type="ECO:0000313" key="3">
    <source>
        <dbReference type="EMBL" id="KAH7120884.1"/>
    </source>
</evidence>
<dbReference type="PANTHER" id="PTHR24148">
    <property type="entry name" value="ANKYRIN REPEAT DOMAIN-CONTAINING PROTEIN 39 HOMOLOG-RELATED"/>
    <property type="match status" value="1"/>
</dbReference>
<keyword evidence="1" id="KW-0812">Transmembrane</keyword>
<protein>
    <submittedName>
        <fullName evidence="3">Heterokaryon incompatibility protein-domain-containing protein</fullName>
    </submittedName>
</protein>
<evidence type="ECO:0000256" key="1">
    <source>
        <dbReference type="SAM" id="Phobius"/>
    </source>
</evidence>
<sequence>MAASSSENLIDTDRPLLSGIISVEVPEISSPASYKYCKLPPRTKSIRVLDILPTSSSAPEADDEAINCGIRVIDLACNPRFTTLSYVWGKDPPTAQHTIVCDGYQIKVTSNCESALRHLRRKLGSVTIWVDAVCINQCDDIEKAHQLPLMADIYSGANFVYVWLGEGKPETDRAMAYIANNKFRQYFTGTEGNVGPHPWKAVWYMVGGAWNWSENPLPLRDGKTPWNKKAMYTTYSDLKLLLQTPWIGRLWTYQEIILATNPVLVCGNFHVPWETFTEGLLSLLGRSDLREVMTPWLSTAHSRSQLQSSMPTFSPNFPQQQETYRKFILAVYQNRSTIFNLLVVVWFGSFIGSVSSMTILIDRATIGSAIAFVINLILNAAIFYTIFFFDNNDRMRTVGHSLYQDITEERIFQHGLFSGLYSRQATNSVDMAYGMWAVLGHYHKTSLPEADYSASVGTVYRTFVFHWMKLFHSVDLILIAAARGIPGQPSWVPDLAASEQHEWNTIGNLNMVDDFGLALSIAEGEATRMIEFDDAHEVLKTYAYHVATITLCVKFKKTTFPFKESERDAHLENAKWFLWLRPQLLSTITRRSQMLNPGMWLDGVNSNQNHQVWNFTRKTVGKSPPQILSLLNGNGPEGKRHEKLFKQHIQDCNSRAESNTVFAAQYPDGTLFHGQCSLKAEVGDHIIRISGMVQPVLVRSRPGSEYNMRSPNNDVSIISPVHIFDTGRTCKYEDILNHHRKPVLLEEHYVKYNIH</sequence>
<dbReference type="OrthoDB" id="3742224at2759"/>
<evidence type="ECO:0000313" key="4">
    <source>
        <dbReference type="Proteomes" id="UP000700596"/>
    </source>
</evidence>